<dbReference type="AlphaFoldDB" id="A0A0B6YDT8"/>
<feature type="region of interest" description="Disordered" evidence="1">
    <location>
        <begin position="36"/>
        <end position="70"/>
    </location>
</feature>
<protein>
    <submittedName>
        <fullName evidence="2">Uncharacterized protein</fullName>
    </submittedName>
</protein>
<accession>A0A0B6YDT8</accession>
<sequence>QHSDFHMINQCLIKIEENNADSSRMSASIKQDAISDPSLNSFLNPNKDLDKETHHKEKNNSQETVSSSMKIVTTESDTGKLQMFLIDDLNIDIDEGNSCNSSSQLKTQKTVNNIGNEKLYSQNQYEVMNKGKLTVKICVARKVPKHASLENEQANNNCEETK</sequence>
<dbReference type="EMBL" id="HACG01007484">
    <property type="protein sequence ID" value="CEK54349.1"/>
    <property type="molecule type" value="Transcribed_RNA"/>
</dbReference>
<organism evidence="2">
    <name type="scientific">Arion vulgaris</name>
    <dbReference type="NCBI Taxonomy" id="1028688"/>
    <lineage>
        <taxon>Eukaryota</taxon>
        <taxon>Metazoa</taxon>
        <taxon>Spiralia</taxon>
        <taxon>Lophotrochozoa</taxon>
        <taxon>Mollusca</taxon>
        <taxon>Gastropoda</taxon>
        <taxon>Heterobranchia</taxon>
        <taxon>Euthyneura</taxon>
        <taxon>Panpulmonata</taxon>
        <taxon>Eupulmonata</taxon>
        <taxon>Stylommatophora</taxon>
        <taxon>Helicina</taxon>
        <taxon>Arionoidea</taxon>
        <taxon>Arionidae</taxon>
        <taxon>Arion</taxon>
    </lineage>
</organism>
<evidence type="ECO:0000256" key="1">
    <source>
        <dbReference type="SAM" id="MobiDB-lite"/>
    </source>
</evidence>
<feature type="compositionally biased region" description="Polar residues" evidence="1">
    <location>
        <begin position="61"/>
        <end position="70"/>
    </location>
</feature>
<feature type="non-terminal residue" evidence="2">
    <location>
        <position position="162"/>
    </location>
</feature>
<feature type="compositionally biased region" description="Basic and acidic residues" evidence="1">
    <location>
        <begin position="47"/>
        <end position="60"/>
    </location>
</feature>
<feature type="non-terminal residue" evidence="2">
    <location>
        <position position="1"/>
    </location>
</feature>
<gene>
    <name evidence="2" type="primary">ORF22557</name>
</gene>
<proteinExistence type="predicted"/>
<reference evidence="2" key="1">
    <citation type="submission" date="2014-12" db="EMBL/GenBank/DDBJ databases">
        <title>Insight into the proteome of Arion vulgaris.</title>
        <authorList>
            <person name="Aradska J."/>
            <person name="Bulat T."/>
            <person name="Smidak R."/>
            <person name="Sarate P."/>
            <person name="Gangsoo J."/>
            <person name="Sialana F."/>
            <person name="Bilban M."/>
            <person name="Lubec G."/>
        </authorList>
    </citation>
    <scope>NUCLEOTIDE SEQUENCE</scope>
    <source>
        <tissue evidence="2">Skin</tissue>
    </source>
</reference>
<name>A0A0B6YDT8_9EUPU</name>
<evidence type="ECO:0000313" key="2">
    <source>
        <dbReference type="EMBL" id="CEK54349.1"/>
    </source>
</evidence>